<feature type="active site" description="Proton donor/acceptor" evidence="2">
    <location>
        <position position="222"/>
    </location>
</feature>
<name>A0A1H7JE86_STRJI</name>
<dbReference type="Proteomes" id="UP000183015">
    <property type="component" value="Unassembled WGS sequence"/>
</dbReference>
<evidence type="ECO:0000256" key="3">
    <source>
        <dbReference type="SAM" id="MobiDB-lite"/>
    </source>
</evidence>
<dbReference type="SUPFAM" id="SSF63817">
    <property type="entry name" value="Sortase"/>
    <property type="match status" value="1"/>
</dbReference>
<dbReference type="Gene3D" id="2.40.260.10">
    <property type="entry name" value="Sortase"/>
    <property type="match status" value="1"/>
</dbReference>
<dbReference type="GO" id="GO:0016787">
    <property type="term" value="F:hydrolase activity"/>
    <property type="evidence" value="ECO:0007669"/>
    <property type="project" value="UniProtKB-KW"/>
</dbReference>
<evidence type="ECO:0000313" key="6">
    <source>
        <dbReference type="Proteomes" id="UP000183015"/>
    </source>
</evidence>
<dbReference type="InterPro" id="IPR042003">
    <property type="entry name" value="Sortase_E"/>
</dbReference>
<evidence type="ECO:0000256" key="2">
    <source>
        <dbReference type="PIRSR" id="PIRSR605754-1"/>
    </source>
</evidence>
<evidence type="ECO:0000313" key="5">
    <source>
        <dbReference type="EMBL" id="SEK72846.1"/>
    </source>
</evidence>
<dbReference type="NCBIfam" id="TIGR01076">
    <property type="entry name" value="sortase_fam"/>
    <property type="match status" value="1"/>
</dbReference>
<keyword evidence="4" id="KW-0812">Transmembrane</keyword>
<evidence type="ECO:0000256" key="4">
    <source>
        <dbReference type="SAM" id="Phobius"/>
    </source>
</evidence>
<dbReference type="NCBIfam" id="NF033747">
    <property type="entry name" value="class_E_sortase"/>
    <property type="match status" value="1"/>
</dbReference>
<dbReference type="InterPro" id="IPR023365">
    <property type="entry name" value="Sortase_dom-sf"/>
</dbReference>
<keyword evidence="4" id="KW-0472">Membrane</keyword>
<sequence length="323" mass="33908">MTALRHEPGGPWEPEPEPSAGSFPGGQPDQQTMQLRAVRSTPPSSSDSPAPGGRAARRRAAAGAGGAGSAGAPSSSGGGGGGGRAARRRAAKARKEGPGILAVRAFGELLITLGVVMILFVAYQLWWTNVRADEYASGQVSTLEHQWGGDGSSKNHPPYPTSVAPGSKFAIIYIPKLDVKTPIAEGTDKESILDNGLVGHYTGAQETAFPWASSGNFALAGHRNTHGEPFRYIPRLVPGDKIVVETAYDWYTYVVTSSLPQTSPNNVSVIAPVPPQSGFTGPGRYITLTTCTPEFTSTYRMAVWGKLVEDLPKSAGHMPAALS</sequence>
<dbReference type="CDD" id="cd05830">
    <property type="entry name" value="Sortase_E"/>
    <property type="match status" value="1"/>
</dbReference>
<dbReference type="InterPro" id="IPR053465">
    <property type="entry name" value="Sortase_Class_E"/>
</dbReference>
<evidence type="ECO:0000256" key="1">
    <source>
        <dbReference type="ARBA" id="ARBA00022801"/>
    </source>
</evidence>
<protein>
    <submittedName>
        <fullName evidence="5">Sortase A</fullName>
    </submittedName>
</protein>
<dbReference type="EMBL" id="FOAZ01000003">
    <property type="protein sequence ID" value="SEK72846.1"/>
    <property type="molecule type" value="Genomic_DNA"/>
</dbReference>
<feature type="active site" description="Acyl-thioester intermediate" evidence="2">
    <location>
        <position position="291"/>
    </location>
</feature>
<keyword evidence="4" id="KW-1133">Transmembrane helix</keyword>
<dbReference type="eggNOG" id="COG3764">
    <property type="taxonomic scope" value="Bacteria"/>
</dbReference>
<organism evidence="5 6">
    <name type="scientific">Streptacidiphilus jiangxiensis</name>
    <dbReference type="NCBI Taxonomy" id="235985"/>
    <lineage>
        <taxon>Bacteria</taxon>
        <taxon>Bacillati</taxon>
        <taxon>Actinomycetota</taxon>
        <taxon>Actinomycetes</taxon>
        <taxon>Kitasatosporales</taxon>
        <taxon>Streptomycetaceae</taxon>
        <taxon>Streptacidiphilus</taxon>
    </lineage>
</organism>
<gene>
    <name evidence="5" type="ORF">SAMN05414137_103252</name>
</gene>
<proteinExistence type="predicted"/>
<reference evidence="6" key="1">
    <citation type="submission" date="2016-10" db="EMBL/GenBank/DDBJ databases">
        <authorList>
            <person name="Varghese N."/>
        </authorList>
    </citation>
    <scope>NUCLEOTIDE SEQUENCE [LARGE SCALE GENOMIC DNA]</scope>
    <source>
        <strain evidence="6">DSM 45096 / BCRC 16803 / CGMCC 4.1857 / CIP 109030 / JCM 12277 / KCTC 19219 / NBRC 100920 / 33214</strain>
    </source>
</reference>
<feature type="transmembrane region" description="Helical" evidence="4">
    <location>
        <begin position="101"/>
        <end position="127"/>
    </location>
</feature>
<dbReference type="Pfam" id="PF04203">
    <property type="entry name" value="Sortase"/>
    <property type="match status" value="1"/>
</dbReference>
<dbReference type="STRING" id="235985.SAMN05414137_103252"/>
<dbReference type="InterPro" id="IPR005754">
    <property type="entry name" value="Sortase"/>
</dbReference>
<accession>A0A1H7JE86</accession>
<feature type="compositionally biased region" description="Low complexity" evidence="3">
    <location>
        <begin position="40"/>
        <end position="54"/>
    </location>
</feature>
<dbReference type="AlphaFoldDB" id="A0A1H7JE86"/>
<keyword evidence="1" id="KW-0378">Hydrolase</keyword>
<feature type="region of interest" description="Disordered" evidence="3">
    <location>
        <begin position="1"/>
        <end position="94"/>
    </location>
</feature>
<keyword evidence="6" id="KW-1185">Reference proteome</keyword>